<sequence length="122" mass="13027">MSHIVTIATEVRDRAAVEAACRRLGLAPPVEGRAALYAGEAAGLVVRLPGWTYPVVVDATTGQVRYDNYNGAWGDPAQLDRLLQAYAVEKATIEARRKGHAVAERTLEDGSIRLTIRVGGGA</sequence>
<dbReference type="AlphaFoldDB" id="A0A5B9VVI5"/>
<evidence type="ECO:0008006" key="3">
    <source>
        <dbReference type="Google" id="ProtNLM"/>
    </source>
</evidence>
<keyword evidence="2" id="KW-1185">Reference proteome</keyword>
<dbReference type="Proteomes" id="UP000324233">
    <property type="component" value="Chromosome"/>
</dbReference>
<reference evidence="1 2" key="1">
    <citation type="submission" date="2019-08" db="EMBL/GenBank/DDBJ databases">
        <title>Deep-cultivation of Planctomycetes and their phenomic and genomic characterization uncovers novel biology.</title>
        <authorList>
            <person name="Wiegand S."/>
            <person name="Jogler M."/>
            <person name="Boedeker C."/>
            <person name="Pinto D."/>
            <person name="Vollmers J."/>
            <person name="Rivas-Marin E."/>
            <person name="Kohn T."/>
            <person name="Peeters S.H."/>
            <person name="Heuer A."/>
            <person name="Rast P."/>
            <person name="Oberbeckmann S."/>
            <person name="Bunk B."/>
            <person name="Jeske O."/>
            <person name="Meyerdierks A."/>
            <person name="Storesund J.E."/>
            <person name="Kallscheuer N."/>
            <person name="Luecker S."/>
            <person name="Lage O.M."/>
            <person name="Pohl T."/>
            <person name="Merkel B.J."/>
            <person name="Hornburger P."/>
            <person name="Mueller R.-W."/>
            <person name="Bruemmer F."/>
            <person name="Labrenz M."/>
            <person name="Spormann A.M."/>
            <person name="Op den Camp H."/>
            <person name="Overmann J."/>
            <person name="Amann R."/>
            <person name="Jetten M.S.M."/>
            <person name="Mascher T."/>
            <person name="Medema M.H."/>
            <person name="Devos D.P."/>
            <person name="Kaster A.-K."/>
            <person name="Ovreas L."/>
            <person name="Rohde M."/>
            <person name="Galperin M.Y."/>
            <person name="Jogler C."/>
        </authorList>
    </citation>
    <scope>NUCLEOTIDE SEQUENCE [LARGE SCALE GENOMIC DNA]</scope>
    <source>
        <strain evidence="1 2">OJF2</strain>
    </source>
</reference>
<organism evidence="1 2">
    <name type="scientific">Aquisphaera giovannonii</name>
    <dbReference type="NCBI Taxonomy" id="406548"/>
    <lineage>
        <taxon>Bacteria</taxon>
        <taxon>Pseudomonadati</taxon>
        <taxon>Planctomycetota</taxon>
        <taxon>Planctomycetia</taxon>
        <taxon>Isosphaerales</taxon>
        <taxon>Isosphaeraceae</taxon>
        <taxon>Aquisphaera</taxon>
    </lineage>
</organism>
<gene>
    <name evidence="1" type="ORF">OJF2_05530</name>
</gene>
<proteinExistence type="predicted"/>
<accession>A0A5B9VVI5</accession>
<protein>
    <recommendedName>
        <fullName evidence="3">DUF1257 domain-containing protein</fullName>
    </recommendedName>
</protein>
<dbReference type="EMBL" id="CP042997">
    <property type="protein sequence ID" value="QEH32084.1"/>
    <property type="molecule type" value="Genomic_DNA"/>
</dbReference>
<evidence type="ECO:0000313" key="1">
    <source>
        <dbReference type="EMBL" id="QEH32084.1"/>
    </source>
</evidence>
<evidence type="ECO:0000313" key="2">
    <source>
        <dbReference type="Proteomes" id="UP000324233"/>
    </source>
</evidence>
<dbReference type="OrthoDB" id="274993at2"/>
<dbReference type="KEGG" id="agv:OJF2_05530"/>
<name>A0A5B9VVI5_9BACT</name>
<dbReference type="RefSeq" id="WP_148591007.1">
    <property type="nucleotide sequence ID" value="NZ_CP042997.1"/>
</dbReference>